<comment type="caution">
    <text evidence="3">The sequence shown here is derived from an EMBL/GenBank/DDBJ whole genome shotgun (WGS) entry which is preliminary data.</text>
</comment>
<dbReference type="OrthoDB" id="9782395at2"/>
<evidence type="ECO:0000313" key="4">
    <source>
        <dbReference type="Proteomes" id="UP000221394"/>
    </source>
</evidence>
<accession>A0A2A9EDB9</accession>
<reference evidence="3 4" key="1">
    <citation type="submission" date="2017-10" db="EMBL/GenBank/DDBJ databases">
        <title>Sequencing the genomes of 1000 actinobacteria strains.</title>
        <authorList>
            <person name="Klenk H.-P."/>
        </authorList>
    </citation>
    <scope>NUCLEOTIDE SEQUENCE [LARGE SCALE GENOMIC DNA]</scope>
    <source>
        <strain evidence="3 4">DSM 21574</strain>
    </source>
</reference>
<dbReference type="EMBL" id="PDJH01000001">
    <property type="protein sequence ID" value="PFG36803.1"/>
    <property type="molecule type" value="Genomic_DNA"/>
</dbReference>
<name>A0A2A9EDB9_9MICO</name>
<dbReference type="InterPro" id="IPR051599">
    <property type="entry name" value="Cell_Envelope_Assoc"/>
</dbReference>
<dbReference type="PANTHER" id="PTHR30336:SF6">
    <property type="entry name" value="INTEGRAL MEMBRANE PROTEIN"/>
    <property type="match status" value="1"/>
</dbReference>
<evidence type="ECO:0000259" key="2">
    <source>
        <dbReference type="Pfam" id="PF02698"/>
    </source>
</evidence>
<evidence type="ECO:0000256" key="1">
    <source>
        <dbReference type="SAM" id="Phobius"/>
    </source>
</evidence>
<dbReference type="AlphaFoldDB" id="A0A2A9EDB9"/>
<protein>
    <submittedName>
        <fullName evidence="3">Vancomycin permeability regulator SanA</fullName>
    </submittedName>
</protein>
<dbReference type="PANTHER" id="PTHR30336">
    <property type="entry name" value="INNER MEMBRANE PROTEIN, PROBABLE PERMEASE"/>
    <property type="match status" value="1"/>
</dbReference>
<dbReference type="RefSeq" id="WP_098457946.1">
    <property type="nucleotide sequence ID" value="NZ_PDJH01000001.1"/>
</dbReference>
<gene>
    <name evidence="3" type="ORF">ATL41_1542</name>
</gene>
<organism evidence="3 4">
    <name type="scientific">Flavimobilis soli</name>
    <dbReference type="NCBI Taxonomy" id="442709"/>
    <lineage>
        <taxon>Bacteria</taxon>
        <taxon>Bacillati</taxon>
        <taxon>Actinomycetota</taxon>
        <taxon>Actinomycetes</taxon>
        <taxon>Micrococcales</taxon>
        <taxon>Jonesiaceae</taxon>
        <taxon>Flavimobilis</taxon>
    </lineage>
</organism>
<evidence type="ECO:0000313" key="3">
    <source>
        <dbReference type="EMBL" id="PFG36803.1"/>
    </source>
</evidence>
<sequence length="247" mass="26136">MGEIQDVTEAVAPRARARRSRTRRVLAWGAVATALAVVAPVAWVQATGRAHVHDAADVPPRTVALVLGAGLRPDGEPSTYLRRRLDAAASLVERGVVAVVLVTGDSSRDGYDEPSAMTDYLVAAGVPADRIVQDYAGLDTHDSAVRAATVFGVRDAVVVTQDYHLPRAIFSARQAGIDAVGVGVSSESVEPRKAAWYRVREALASWRAALDAVSGREPARPWSDETPVDEVAAAAAALEATEVDERP</sequence>
<dbReference type="InterPro" id="IPR003848">
    <property type="entry name" value="DUF218"/>
</dbReference>
<keyword evidence="1" id="KW-0472">Membrane</keyword>
<proteinExistence type="predicted"/>
<dbReference type="CDD" id="cd06259">
    <property type="entry name" value="YdcF-like"/>
    <property type="match status" value="1"/>
</dbReference>
<dbReference type="GO" id="GO:0005886">
    <property type="term" value="C:plasma membrane"/>
    <property type="evidence" value="ECO:0007669"/>
    <property type="project" value="TreeGrafter"/>
</dbReference>
<feature type="transmembrane region" description="Helical" evidence="1">
    <location>
        <begin position="25"/>
        <end position="44"/>
    </location>
</feature>
<keyword evidence="4" id="KW-1185">Reference proteome</keyword>
<dbReference type="Proteomes" id="UP000221394">
    <property type="component" value="Unassembled WGS sequence"/>
</dbReference>
<feature type="domain" description="DUF218" evidence="2">
    <location>
        <begin position="63"/>
        <end position="181"/>
    </location>
</feature>
<keyword evidence="1" id="KW-1133">Transmembrane helix</keyword>
<keyword evidence="1" id="KW-0812">Transmembrane</keyword>
<dbReference type="Pfam" id="PF02698">
    <property type="entry name" value="DUF218"/>
    <property type="match status" value="1"/>
</dbReference>